<reference evidence="3" key="2">
    <citation type="submission" date="2013-07" db="EMBL/GenBank/DDBJ databases">
        <authorList>
            <consortium name="The Broad Institute Genome Sequencing Platform"/>
            <person name="Cuomo C."/>
            <person name="Litvintseva A."/>
            <person name="Chen Y."/>
            <person name="Heitman J."/>
            <person name="Sun S."/>
            <person name="Springer D."/>
            <person name="Dromer F."/>
            <person name="Young S.K."/>
            <person name="Zeng Q."/>
            <person name="Gargeya S."/>
            <person name="Fitzgerald M."/>
            <person name="Abouelleil A."/>
            <person name="Alvarado L."/>
            <person name="Berlin A.M."/>
            <person name="Chapman S.B."/>
            <person name="Dewar J."/>
            <person name="Goldberg J."/>
            <person name="Griggs A."/>
            <person name="Gujja S."/>
            <person name="Hansen M."/>
            <person name="Howarth C."/>
            <person name="Imamovic A."/>
            <person name="Larimer J."/>
            <person name="McCowan C."/>
            <person name="Murphy C."/>
            <person name="Pearson M."/>
            <person name="Priest M."/>
            <person name="Roberts A."/>
            <person name="Saif S."/>
            <person name="Shea T."/>
            <person name="Sykes S."/>
            <person name="Wortman J."/>
            <person name="Nusbaum C."/>
            <person name="Birren B."/>
        </authorList>
    </citation>
    <scope>NUCLEOTIDE SEQUENCE</scope>
    <source>
        <strain evidence="3">CBS 10117</strain>
    </source>
</reference>
<dbReference type="EMBL" id="CP144533">
    <property type="protein sequence ID" value="WWC60844.1"/>
    <property type="molecule type" value="Genomic_DNA"/>
</dbReference>
<evidence type="ECO:0000256" key="1">
    <source>
        <dbReference type="SAM" id="MobiDB-lite"/>
    </source>
</evidence>
<protein>
    <recommendedName>
        <fullName evidence="5">3'-5' exonuclease domain-containing protein</fullName>
    </recommendedName>
</protein>
<dbReference type="STRING" id="1296121.A0A1A6A6P3"/>
<accession>A0A1A6A6P3</accession>
<evidence type="ECO:0008006" key="5">
    <source>
        <dbReference type="Google" id="ProtNLM"/>
    </source>
</evidence>
<name>A0A1A6A6P3_9TREE</name>
<evidence type="ECO:0000313" key="2">
    <source>
        <dbReference type="EMBL" id="OBR85731.1"/>
    </source>
</evidence>
<dbReference type="RefSeq" id="XP_018263573.1">
    <property type="nucleotide sequence ID" value="XM_018406765.1"/>
</dbReference>
<evidence type="ECO:0000313" key="4">
    <source>
        <dbReference type="Proteomes" id="UP000078595"/>
    </source>
</evidence>
<dbReference type="VEuPathDB" id="FungiDB:I303_03442"/>
<dbReference type="InterPro" id="IPR036397">
    <property type="entry name" value="RNaseH_sf"/>
</dbReference>
<dbReference type="KEGG" id="kdj:28967141"/>
<dbReference type="GO" id="GO:0003676">
    <property type="term" value="F:nucleic acid binding"/>
    <property type="evidence" value="ECO:0007669"/>
    <property type="project" value="InterPro"/>
</dbReference>
<proteinExistence type="predicted"/>
<reference evidence="2" key="1">
    <citation type="submission" date="2013-07" db="EMBL/GenBank/DDBJ databases">
        <title>The Genome Sequence of Cryptococcus dejecticola CBS10117.</title>
        <authorList>
            <consortium name="The Broad Institute Genome Sequencing Platform"/>
            <person name="Cuomo C."/>
            <person name="Litvintseva A."/>
            <person name="Chen Y."/>
            <person name="Heitman J."/>
            <person name="Sun S."/>
            <person name="Springer D."/>
            <person name="Dromer F."/>
            <person name="Young S.K."/>
            <person name="Zeng Q."/>
            <person name="Gargeya S."/>
            <person name="Fitzgerald M."/>
            <person name="Abouelleil A."/>
            <person name="Alvarado L."/>
            <person name="Berlin A.M."/>
            <person name="Chapman S.B."/>
            <person name="Dewar J."/>
            <person name="Goldberg J."/>
            <person name="Griggs A."/>
            <person name="Gujja S."/>
            <person name="Hansen M."/>
            <person name="Howarth C."/>
            <person name="Imamovic A."/>
            <person name="Larimer J."/>
            <person name="McCowan C."/>
            <person name="Murphy C."/>
            <person name="Pearson M."/>
            <person name="Priest M."/>
            <person name="Roberts A."/>
            <person name="Saif S."/>
            <person name="Shea T."/>
            <person name="Sykes S."/>
            <person name="Wortman J."/>
            <person name="Nusbaum C."/>
            <person name="Birren B."/>
        </authorList>
    </citation>
    <scope>NUCLEOTIDE SEQUENCE [LARGE SCALE GENOMIC DNA]</scope>
    <source>
        <strain evidence="2">CBS 10117</strain>
    </source>
</reference>
<dbReference type="Proteomes" id="UP000078595">
    <property type="component" value="Chromosome 4"/>
</dbReference>
<reference evidence="3" key="3">
    <citation type="submission" date="2024-02" db="EMBL/GenBank/DDBJ databases">
        <title>Comparative genomics of Cryptococcus and Kwoniella reveals pathogenesis evolution and contrasting modes of karyotype evolution via chromosome fusion or intercentromeric recombination.</title>
        <authorList>
            <person name="Coelho M.A."/>
            <person name="David-Palma M."/>
            <person name="Shea T."/>
            <person name="Bowers K."/>
            <person name="McGinley-Smith S."/>
            <person name="Mohammad A.W."/>
            <person name="Gnirke A."/>
            <person name="Yurkov A.M."/>
            <person name="Nowrousian M."/>
            <person name="Sun S."/>
            <person name="Cuomo C.A."/>
            <person name="Heitman J."/>
        </authorList>
    </citation>
    <scope>NUCLEOTIDE SEQUENCE</scope>
    <source>
        <strain evidence="3">CBS 10117</strain>
    </source>
</reference>
<sequence length="394" mass="43580">MSTLNLDSDESDFVSSPETQLTDITDWSLPPSPAHSWRRSTVFSYSTYSSTPPELVVVHTEDEADEQLSRLVGPYLGFDIEYTNALASAYFPGTHLGLGLGFGLAHGAEESKPALLQFCDEHLIVLVQIDQFKDAIPKKAVEIICGPAIYKIAANIHSDECRLVQNFPEQFYKSRSTIRTCDIKSAVSCLIDDLDALKFDGNSRSPSTDDDGDSGSASGIGSVEDEPSRVPASMLEISSFAHTVDADTWDSHNGFHIALKDLCDHYLGKRLRKGQNFHDGNWTGYLNAQQREYAANHAYASLMIFNSILAIAQQDLLSEYLDSSCIETTSHLRWKSIHDHDYNHDNVYNLNDDGPHSTDDTDTSVLSSSNMDTICPIDRQDALEADPVDDSLGW</sequence>
<dbReference type="GeneID" id="28967141"/>
<evidence type="ECO:0000313" key="3">
    <source>
        <dbReference type="EMBL" id="WWC60844.1"/>
    </source>
</evidence>
<dbReference type="EMBL" id="KI894030">
    <property type="protein sequence ID" value="OBR85731.1"/>
    <property type="molecule type" value="Genomic_DNA"/>
</dbReference>
<dbReference type="Gene3D" id="3.30.420.10">
    <property type="entry name" value="Ribonuclease H-like superfamily/Ribonuclease H"/>
    <property type="match status" value="2"/>
</dbReference>
<gene>
    <name evidence="2" type="ORF">I303_03442</name>
    <name evidence="3" type="ORF">I303_103420</name>
</gene>
<feature type="region of interest" description="Disordered" evidence="1">
    <location>
        <begin position="202"/>
        <end position="228"/>
    </location>
</feature>
<dbReference type="OrthoDB" id="1920326at2759"/>
<dbReference type="InterPro" id="IPR012337">
    <property type="entry name" value="RNaseH-like_sf"/>
</dbReference>
<dbReference type="AlphaFoldDB" id="A0A1A6A6P3"/>
<organism evidence="2">
    <name type="scientific">Kwoniella dejecticola CBS 10117</name>
    <dbReference type="NCBI Taxonomy" id="1296121"/>
    <lineage>
        <taxon>Eukaryota</taxon>
        <taxon>Fungi</taxon>
        <taxon>Dikarya</taxon>
        <taxon>Basidiomycota</taxon>
        <taxon>Agaricomycotina</taxon>
        <taxon>Tremellomycetes</taxon>
        <taxon>Tremellales</taxon>
        <taxon>Cryptococcaceae</taxon>
        <taxon>Kwoniella</taxon>
    </lineage>
</organism>
<keyword evidence="4" id="KW-1185">Reference proteome</keyword>
<dbReference type="SUPFAM" id="SSF53098">
    <property type="entry name" value="Ribonuclease H-like"/>
    <property type="match status" value="1"/>
</dbReference>